<gene>
    <name evidence="1" type="ORF">HPB50_003007</name>
</gene>
<sequence length="81" mass="9026">MSRTIMDHLVLPPSSQLIVIQTASITGKLCTRQVLTPLRTFHPFLSRPHKIGMAFLLTLCTTPVSSTSKQRSSIYPFNPSK</sequence>
<evidence type="ECO:0000313" key="2">
    <source>
        <dbReference type="Proteomes" id="UP000821845"/>
    </source>
</evidence>
<name>A0ACB7SZI2_HYAAI</name>
<keyword evidence="2" id="KW-1185">Reference proteome</keyword>
<reference evidence="1" key="1">
    <citation type="submission" date="2020-05" db="EMBL/GenBank/DDBJ databases">
        <title>Large-scale comparative analyses of tick genomes elucidate their genetic diversity and vector capacities.</title>
        <authorList>
            <person name="Jia N."/>
            <person name="Wang J."/>
            <person name="Shi W."/>
            <person name="Du L."/>
            <person name="Sun Y."/>
            <person name="Zhan W."/>
            <person name="Jiang J."/>
            <person name="Wang Q."/>
            <person name="Zhang B."/>
            <person name="Ji P."/>
            <person name="Sakyi L.B."/>
            <person name="Cui X."/>
            <person name="Yuan T."/>
            <person name="Jiang B."/>
            <person name="Yang W."/>
            <person name="Lam T.T.-Y."/>
            <person name="Chang Q."/>
            <person name="Ding S."/>
            <person name="Wang X."/>
            <person name="Zhu J."/>
            <person name="Ruan X."/>
            <person name="Zhao L."/>
            <person name="Wei J."/>
            <person name="Que T."/>
            <person name="Du C."/>
            <person name="Cheng J."/>
            <person name="Dai P."/>
            <person name="Han X."/>
            <person name="Huang E."/>
            <person name="Gao Y."/>
            <person name="Liu J."/>
            <person name="Shao H."/>
            <person name="Ye R."/>
            <person name="Li L."/>
            <person name="Wei W."/>
            <person name="Wang X."/>
            <person name="Wang C."/>
            <person name="Yang T."/>
            <person name="Huo Q."/>
            <person name="Li W."/>
            <person name="Guo W."/>
            <person name="Chen H."/>
            <person name="Zhou L."/>
            <person name="Ni X."/>
            <person name="Tian J."/>
            <person name="Zhou Y."/>
            <person name="Sheng Y."/>
            <person name="Liu T."/>
            <person name="Pan Y."/>
            <person name="Xia L."/>
            <person name="Li J."/>
            <person name="Zhao F."/>
            <person name="Cao W."/>
        </authorList>
    </citation>
    <scope>NUCLEOTIDE SEQUENCE</scope>
    <source>
        <strain evidence="1">Hyas-2018</strain>
    </source>
</reference>
<comment type="caution">
    <text evidence="1">The sequence shown here is derived from an EMBL/GenBank/DDBJ whole genome shotgun (WGS) entry which is preliminary data.</text>
</comment>
<organism evidence="1 2">
    <name type="scientific">Hyalomma asiaticum</name>
    <name type="common">Tick</name>
    <dbReference type="NCBI Taxonomy" id="266040"/>
    <lineage>
        <taxon>Eukaryota</taxon>
        <taxon>Metazoa</taxon>
        <taxon>Ecdysozoa</taxon>
        <taxon>Arthropoda</taxon>
        <taxon>Chelicerata</taxon>
        <taxon>Arachnida</taxon>
        <taxon>Acari</taxon>
        <taxon>Parasitiformes</taxon>
        <taxon>Ixodida</taxon>
        <taxon>Ixodoidea</taxon>
        <taxon>Ixodidae</taxon>
        <taxon>Hyalomminae</taxon>
        <taxon>Hyalomma</taxon>
    </lineage>
</organism>
<proteinExistence type="predicted"/>
<protein>
    <submittedName>
        <fullName evidence="1">Uncharacterized protein</fullName>
    </submittedName>
</protein>
<dbReference type="EMBL" id="CM023491">
    <property type="protein sequence ID" value="KAH6940607.1"/>
    <property type="molecule type" value="Genomic_DNA"/>
</dbReference>
<evidence type="ECO:0000313" key="1">
    <source>
        <dbReference type="EMBL" id="KAH6940607.1"/>
    </source>
</evidence>
<accession>A0ACB7SZI2</accession>
<dbReference type="Proteomes" id="UP000821845">
    <property type="component" value="Chromosome 11"/>
</dbReference>